<dbReference type="InterPro" id="IPR042104">
    <property type="entry name" value="PKS_dehydratase_sf"/>
</dbReference>
<dbReference type="InterPro" id="IPR049551">
    <property type="entry name" value="PKS_DH_C"/>
</dbReference>
<dbReference type="Pfam" id="PF00109">
    <property type="entry name" value="ketoacyl-synt"/>
    <property type="match status" value="2"/>
</dbReference>
<keyword evidence="14" id="KW-1185">Reference proteome</keyword>
<name>A0A1W7D172_9ACTN</name>
<dbReference type="GO" id="GO:0004315">
    <property type="term" value="F:3-oxoacyl-[acyl-carrier-protein] synthase activity"/>
    <property type="evidence" value="ECO:0007669"/>
    <property type="project" value="InterPro"/>
</dbReference>
<dbReference type="InterPro" id="IPR036736">
    <property type="entry name" value="ACP-like_sf"/>
</dbReference>
<feature type="region of interest" description="Disordered" evidence="9">
    <location>
        <begin position="2803"/>
        <end position="2842"/>
    </location>
</feature>
<dbReference type="InterPro" id="IPR032821">
    <property type="entry name" value="PKS_assoc"/>
</dbReference>
<feature type="active site" description="Proton donor; for dehydratase activity" evidence="8">
    <location>
        <position position="2903"/>
    </location>
</feature>
<dbReference type="PROSITE" id="PS52004">
    <property type="entry name" value="KS3_2"/>
    <property type="match status" value="2"/>
</dbReference>
<dbReference type="PROSITE" id="PS00012">
    <property type="entry name" value="PHOSPHOPANTETHEINE"/>
    <property type="match status" value="1"/>
</dbReference>
<dbReference type="PROSITE" id="PS50075">
    <property type="entry name" value="CARRIER"/>
    <property type="match status" value="3"/>
</dbReference>
<dbReference type="Gene3D" id="3.40.47.10">
    <property type="match status" value="2"/>
</dbReference>
<dbReference type="Gene3D" id="3.30.70.3290">
    <property type="match status" value="2"/>
</dbReference>
<dbReference type="GO" id="GO:0004312">
    <property type="term" value="F:fatty acid synthase activity"/>
    <property type="evidence" value="ECO:0007669"/>
    <property type="project" value="TreeGrafter"/>
</dbReference>
<dbReference type="InterPro" id="IPR009081">
    <property type="entry name" value="PP-bd_ACP"/>
</dbReference>
<dbReference type="GO" id="GO:0031177">
    <property type="term" value="F:phosphopantetheine binding"/>
    <property type="evidence" value="ECO:0007669"/>
    <property type="project" value="InterPro"/>
</dbReference>
<evidence type="ECO:0000259" key="12">
    <source>
        <dbReference type="PROSITE" id="PS52019"/>
    </source>
</evidence>
<dbReference type="Gene3D" id="3.40.50.720">
    <property type="entry name" value="NAD(P)-binding Rossmann-like Domain"/>
    <property type="match status" value="2"/>
</dbReference>
<dbReference type="Gene3D" id="3.10.129.110">
    <property type="entry name" value="Polyketide synthase dehydratase"/>
    <property type="match status" value="2"/>
</dbReference>
<feature type="domain" description="PKS/mFAS DH" evidence="12">
    <location>
        <begin position="1006"/>
        <end position="1277"/>
    </location>
</feature>
<dbReference type="GO" id="GO:0006633">
    <property type="term" value="P:fatty acid biosynthetic process"/>
    <property type="evidence" value="ECO:0007669"/>
    <property type="project" value="InterPro"/>
</dbReference>
<feature type="domain" description="Ketosynthase family 3 (KS3)" evidence="11">
    <location>
        <begin position="114"/>
        <end position="540"/>
    </location>
</feature>
<dbReference type="SMART" id="SM01294">
    <property type="entry name" value="PKS_PP_betabranch"/>
    <property type="match status" value="3"/>
</dbReference>
<dbReference type="SUPFAM" id="SSF51735">
    <property type="entry name" value="NAD(P)-binding Rossmann-fold domains"/>
    <property type="match status" value="4"/>
</dbReference>
<dbReference type="SMART" id="SM00823">
    <property type="entry name" value="PKS_PP"/>
    <property type="match status" value="3"/>
</dbReference>
<dbReference type="InterPro" id="IPR055123">
    <property type="entry name" value="SpnB-like_Rossmann"/>
</dbReference>
<dbReference type="Pfam" id="PF02801">
    <property type="entry name" value="Ketoacyl-synt_C"/>
    <property type="match status" value="2"/>
</dbReference>
<dbReference type="SUPFAM" id="SSF47336">
    <property type="entry name" value="ACP-like"/>
    <property type="match status" value="3"/>
</dbReference>
<evidence type="ECO:0000256" key="5">
    <source>
        <dbReference type="ARBA" id="ARBA00023194"/>
    </source>
</evidence>
<feature type="region of interest" description="N-terminal hotdog fold" evidence="8">
    <location>
        <begin position="2708"/>
        <end position="2829"/>
    </location>
</feature>
<dbReference type="CDD" id="cd08956">
    <property type="entry name" value="KR_3_FAS_SDR_x"/>
    <property type="match status" value="2"/>
</dbReference>
<dbReference type="Pfam" id="PF00550">
    <property type="entry name" value="PP-binding"/>
    <property type="match status" value="3"/>
</dbReference>
<dbReference type="SMART" id="SM00822">
    <property type="entry name" value="PKS_KR"/>
    <property type="match status" value="2"/>
</dbReference>
<dbReference type="FunFam" id="1.10.1200.10:FF:000007">
    <property type="entry name" value="Probable polyketide synthase pks17"/>
    <property type="match status" value="1"/>
</dbReference>
<dbReference type="InterPro" id="IPR001227">
    <property type="entry name" value="Ac_transferase_dom_sf"/>
</dbReference>
<feature type="region of interest" description="C-terminal hotdog fold" evidence="8">
    <location>
        <begin position="1144"/>
        <end position="1277"/>
    </location>
</feature>
<dbReference type="CDD" id="cd00833">
    <property type="entry name" value="PKS"/>
    <property type="match status" value="2"/>
</dbReference>
<dbReference type="FunFam" id="3.40.47.10:FF:000019">
    <property type="entry name" value="Polyketide synthase type I"/>
    <property type="match status" value="2"/>
</dbReference>
<feature type="active site" description="Proton donor; for dehydratase activity" evidence="8">
    <location>
        <position position="1202"/>
    </location>
</feature>
<dbReference type="SMART" id="SM00826">
    <property type="entry name" value="PKS_DH"/>
    <property type="match status" value="2"/>
</dbReference>
<dbReference type="PANTHER" id="PTHR43775:SF51">
    <property type="entry name" value="INACTIVE PHENOLPHTHIOCEROL SYNTHESIS POLYKETIDE SYNTHASE TYPE I PKS1-RELATED"/>
    <property type="match status" value="1"/>
</dbReference>
<dbReference type="Gene3D" id="1.10.1200.10">
    <property type="entry name" value="ACP-like"/>
    <property type="match status" value="3"/>
</dbReference>
<dbReference type="Pfam" id="PF00698">
    <property type="entry name" value="Acyl_transf_1"/>
    <property type="match status" value="2"/>
</dbReference>
<dbReference type="SMART" id="SM00825">
    <property type="entry name" value="PKS_KS"/>
    <property type="match status" value="2"/>
</dbReference>
<evidence type="ECO:0000256" key="4">
    <source>
        <dbReference type="ARBA" id="ARBA00022679"/>
    </source>
</evidence>
<dbReference type="PROSITE" id="PS00606">
    <property type="entry name" value="KS3_1"/>
    <property type="match status" value="1"/>
</dbReference>
<dbReference type="EMBL" id="CP021121">
    <property type="protein sequence ID" value="ARQ70776.1"/>
    <property type="molecule type" value="Genomic_DNA"/>
</dbReference>
<dbReference type="PANTHER" id="PTHR43775">
    <property type="entry name" value="FATTY ACID SYNTHASE"/>
    <property type="match status" value="1"/>
</dbReference>
<evidence type="ECO:0000256" key="8">
    <source>
        <dbReference type="PROSITE-ProRule" id="PRU01363"/>
    </source>
</evidence>
<dbReference type="Pfam" id="PF08659">
    <property type="entry name" value="KR"/>
    <property type="match status" value="2"/>
</dbReference>
<dbReference type="InterPro" id="IPR014030">
    <property type="entry name" value="Ketoacyl_synth_N"/>
</dbReference>
<dbReference type="InterPro" id="IPR014043">
    <property type="entry name" value="Acyl_transferase_dom"/>
</dbReference>
<keyword evidence="3" id="KW-0597">Phosphoprotein</keyword>
<dbReference type="PROSITE" id="PS52019">
    <property type="entry name" value="PKS_MFAS_DH"/>
    <property type="match status" value="2"/>
</dbReference>
<dbReference type="InterPro" id="IPR018201">
    <property type="entry name" value="Ketoacyl_synth_AS"/>
</dbReference>
<dbReference type="Gene3D" id="3.40.366.10">
    <property type="entry name" value="Malonyl-Coenzyme A Acyl Carrier Protein, domain 2"/>
    <property type="match status" value="2"/>
</dbReference>
<reference evidence="13 14" key="1">
    <citation type="submission" date="2017-05" db="EMBL/GenBank/DDBJ databases">
        <title>Complete genome sequence of Streptomyces sp. SCSIO 03032 revealed the diverse biosynthetic pathways for its bioactive secondary metabolites.</title>
        <authorList>
            <person name="Ma L."/>
            <person name="Zhu Y."/>
            <person name="Zhang W."/>
            <person name="Zhang G."/>
            <person name="Tian X."/>
            <person name="Zhang S."/>
            <person name="Zhang C."/>
        </authorList>
    </citation>
    <scope>NUCLEOTIDE SEQUENCE [LARGE SCALE GENOMIC DNA]</scope>
    <source>
        <strain evidence="13 14">SCSIO 03032</strain>
    </source>
</reference>
<evidence type="ECO:0000256" key="1">
    <source>
        <dbReference type="ARBA" id="ARBA00004792"/>
    </source>
</evidence>
<keyword evidence="5" id="KW-0045">Antibiotic biosynthesis</keyword>
<evidence type="ECO:0000256" key="2">
    <source>
        <dbReference type="ARBA" id="ARBA00022450"/>
    </source>
</evidence>
<dbReference type="SUPFAM" id="SSF52151">
    <property type="entry name" value="FabD/lysophospholipase-like"/>
    <property type="match status" value="2"/>
</dbReference>
<accession>A0A1W7D172</accession>
<evidence type="ECO:0000256" key="3">
    <source>
        <dbReference type="ARBA" id="ARBA00022553"/>
    </source>
</evidence>
<dbReference type="InterPro" id="IPR020806">
    <property type="entry name" value="PKS_PP-bd"/>
</dbReference>
<evidence type="ECO:0000259" key="11">
    <source>
        <dbReference type="PROSITE" id="PS52004"/>
    </source>
</evidence>
<feature type="domain" description="Carrier" evidence="10">
    <location>
        <begin position="3426"/>
        <end position="3501"/>
    </location>
</feature>
<dbReference type="InterPro" id="IPR016039">
    <property type="entry name" value="Thiolase-like"/>
</dbReference>
<feature type="active site" description="Proton acceptor; for dehydratase activity" evidence="8">
    <location>
        <position position="2740"/>
    </location>
</feature>
<evidence type="ECO:0000256" key="9">
    <source>
        <dbReference type="SAM" id="MobiDB-lite"/>
    </source>
</evidence>
<dbReference type="GO" id="GO:0033068">
    <property type="term" value="P:macrolide biosynthetic process"/>
    <property type="evidence" value="ECO:0007669"/>
    <property type="project" value="UniProtKB-ARBA"/>
</dbReference>
<evidence type="ECO:0000313" key="14">
    <source>
        <dbReference type="Proteomes" id="UP000194218"/>
    </source>
</evidence>
<dbReference type="SUPFAM" id="SSF53901">
    <property type="entry name" value="Thiolase-like"/>
    <property type="match status" value="2"/>
</dbReference>
<dbReference type="InterPro" id="IPR050091">
    <property type="entry name" value="PKS_NRPS_Biosynth_Enz"/>
</dbReference>
<proteinExistence type="predicted"/>
<evidence type="ECO:0000256" key="7">
    <source>
        <dbReference type="ARBA" id="ARBA00023315"/>
    </source>
</evidence>
<dbReference type="Proteomes" id="UP000194218">
    <property type="component" value="Chromosome"/>
</dbReference>
<feature type="region of interest" description="N-terminal hotdog fold" evidence="8">
    <location>
        <begin position="1006"/>
        <end position="1129"/>
    </location>
</feature>
<keyword evidence="7" id="KW-0012">Acyltransferase</keyword>
<feature type="region of interest" description="Disordered" evidence="9">
    <location>
        <begin position="3503"/>
        <end position="3537"/>
    </location>
</feature>
<feature type="domain" description="Ketosynthase family 3 (KS3)" evidence="11">
    <location>
        <begin position="1811"/>
        <end position="2237"/>
    </location>
</feature>
<comment type="pathway">
    <text evidence="1">Antibiotic biosynthesis.</text>
</comment>
<dbReference type="InterPro" id="IPR020841">
    <property type="entry name" value="PKS_Beta-ketoAc_synthase_dom"/>
</dbReference>
<dbReference type="InterPro" id="IPR013968">
    <property type="entry name" value="PKS_KR"/>
</dbReference>
<protein>
    <submittedName>
        <fullName evidence="13">Uncharacterized protein</fullName>
    </submittedName>
</protein>
<feature type="active site" description="Proton acceptor; for dehydratase activity" evidence="8">
    <location>
        <position position="1038"/>
    </location>
</feature>
<dbReference type="KEGG" id="smao:CAG99_19765"/>
<keyword evidence="4" id="KW-0808">Transferase</keyword>
<dbReference type="InterPro" id="IPR014031">
    <property type="entry name" value="Ketoacyl_synth_C"/>
</dbReference>
<organism evidence="13 14">
    <name type="scientific">Streptomyces marincola</name>
    <dbReference type="NCBI Taxonomy" id="2878388"/>
    <lineage>
        <taxon>Bacteria</taxon>
        <taxon>Bacillati</taxon>
        <taxon>Actinomycetota</taxon>
        <taxon>Actinomycetes</taxon>
        <taxon>Kitasatosporales</taxon>
        <taxon>Streptomycetaceae</taxon>
        <taxon>Streptomyces</taxon>
    </lineage>
</organism>
<dbReference type="Pfam" id="PF21089">
    <property type="entry name" value="PKS_DH_N"/>
    <property type="match status" value="2"/>
</dbReference>
<dbReference type="InterPro" id="IPR057326">
    <property type="entry name" value="KR_dom"/>
</dbReference>
<dbReference type="Pfam" id="PF16197">
    <property type="entry name" value="KAsynt_C_assoc"/>
    <property type="match status" value="2"/>
</dbReference>
<dbReference type="SUPFAM" id="SSF55048">
    <property type="entry name" value="Probable ACP-binding domain of malonyl-CoA ACP transacylase"/>
    <property type="match status" value="2"/>
</dbReference>
<keyword evidence="2" id="KW-0596">Phosphopantetheine</keyword>
<feature type="domain" description="PKS/mFAS DH" evidence="12">
    <location>
        <begin position="2708"/>
        <end position="2979"/>
    </location>
</feature>
<sequence length="3557" mass="366976">MHMTEQSRAAMLELVLAQAAEVLHAAHPDTYADGATDVAADRPFLAVGLDSLGLVQLHRRLTAELGVDLPVTIGFDHPTPAALAAHLVDVLGGGAGADDESAELPAPEAAPSRDEPVAIIGIGCRFPGGVTSPEDLWRLLADGTHVLDAFPGDRGWDLDALYDPDPSVTGTSYVRHGGFLPDAGDFDADFFQISPKEALAMDPQQRLLLETSWEAIERAGIDPESLKGTRSGVFIGVEPHEYGPRTHQAPDGLDGYVLGGNLPSVVSGRVAYTLGLEGPTLTVDTACSGSLTALHLAVRALQRGECGLALAGGVTVISSPGTFTSFSRQRGLAPDGRIKAFASAADGTSFAEGVGVFVLARLSDALRDGHRVLAVVRGSAINQDGASNGLTAPNGLAQQRVIRQALADAGLTPADVDAVEAHGTGTTLGDPIEGQALLAAYGQGRSPEQPLWLGSVKSNIGHTGAAAGAAGVIKMVMAMRNGTLPRTLHVDEPTEHVDWSSGTVRLLTEPVPWEAGNGPRRAGISSFGASGTNAHVVIEEPPAAAEPAVPADAVGTDLPARPVPVLLSARGEDALRGQAARLLPLVDAHEPLDLAHATATTRAALRDRAAIVAADRAELRHALAALAEGAPAPGLITGTRPAAGRTAFLFTGQGSQRVGMGRELVRAFPVFARALQEAADHLDLHLEEPLGDVLFAEPDSPLAELLHRTRYAQAALFAVETALFRLVESWGVTPALVAGHSIGEIAAAHAAGVLNLADAALLVGARGTFMDELPEGGAMVAVQAAEDEVLPHLTERVDIAAINGPAAVVLSGEADAVAAVADRFAAQGRKTRRLRVSHAFHSPLMDPMLDDFRGVAQALTYAPPRVPVISNLTGEPVTAFDADYWVRHVREPVRFADAVRRLGAEGVTTYLELGPDAVLSAMGRDSLAGTGADEGAAFAALLRAGHDEERQVVTALGTAHAHGTAVDWDRFFAGRGARRVDLPTYAFQRRRYWLADASGGAGTLGHPLLDAAVSLAGADGLVLTGRLSTRLQPWLADHVIAGTVLVPGTALVELAVRAGDEAGCGVVEELTLEAPLALTGDAGAEVQVVVGAPDEAGRRSVEVWARAARGDDGWTRHASGVLAERGQGAAPGADAFAQWPPADAEPLDVDGLYARQAAQGYGYGPAFQGVRAAWRRGDEVFAEVALDDAGADRFGLHPALLDASLHAAENPEDDGRVRLPFAWLGVELHAGGAAAVRARLTPAGEDALSVELADATGAPVATILSIVQRPVPVDGLGSAAGDGSLLAVEWTPVRAPGEPDAAAEEFTLAFLPDAFPGTPADAARAATLHALGLVKDAVREDTKLALVTRGARQDMALAPAWALVRAAQAEHPGRFVLIDLPAGGAEVPDRALRAALATGEPQLALDGDAVLVPRLARAAEPESPAPVAFAPGGTVLITGGTGGLGGLVARHLVTRHGVTHLLLTGRRGPESPGAAELVAELAALGAEATVAACDVADRDALAALLAAIPAAHPLTAVVHGAGVVDDGLAASLTPEQVGTVFHGKADGAWHLHELTRDLPLAAFVLFSSAAGTLEAAGQGNYAAANAFLDALARHRAAQGLPATSLAWNLWAGDAGMGARLDEVTLRRAERSGLPALGAEDNLALLDRALAAGAPALVPLRLDPAALRARPEGVPALLRGLVRGPVRRQAAAGPAAAGSGGGLADRLAGKPEAERERIVLDLVRAQIAAVLGHAGGTAIDPRRAFTELGFDSLAAVELRNALGAATGLRLTSTLIFDHPTPRALADHVLDKVRGAAAPAPARPAAAARAAADEPIAIVAMACRYPGGVTTPQDLWRLVAEGTDAIGPFPEDRGWRTEEIYDPEPGTFGRTYTRSGGFLHDAAEFDPTFFGISPKEAQAMDPQQRLLLEVAWEALERGGVDPLSVKGSRTGVYAGLMYHDWAQLTASVSEDLAGFAAGGSLGSVASGRVAYTLGLEGPAVTIDTACSSSLVALHWAAQALRQGECTLALAGGVTVMATPETFLGMSLQRGLAADGRCKAYGEGADGTGWAEGAGLLLLERLSDARRNGHPVLAVIRGSAINQDGASNGLTAPNGPAQQRVIRQALALGGLTPADVDAVEGHGTGTTLGDPIEAQALMATYGQERGDGDPLWLGSIKSNLGHTQAAAGVAGVIKMVMAMRNGVLPRTLHADTPSSHIDWTEGAVELLTEAREWPRGARPRRAGVSSFGVSGTNAHVIVEEAPPPAPAEPRGRRPELLPLTVSAGSAEALRAQAERLAAHLREHADVDELDVAASLFRDRAALEHRAVVLEADREGLLAGLDALARGTTHASVVRGTPRGDARAVFVFPGQGSQWRGMGVELIERSPAFATRLGECAKALEPWVEWNLLDVLHGAPGSPALDEVDVVQPVLWAVMVSLAEAWRAVGVEPAAVVGHSQGEIAAACVAGALSLDDGARVVALRSRVIRQGLAGRGGMMSVALSADRAGTHLADWEGRLQLAVINGPGSVVVCGDPEALDELKARLDAEGVQARRIPVDYASHSVFVEEIRDRLLEELAGLSPRTSTVPFYSTVTAAPLDTAGLDAEYWYTNLRQTVRFEETTRALLADGFEIFVEASPHPGLLVGLGETAESAGAAAAFVGTLHRDAGDARDFLTSLAEAYTRGASVDWETQFAATGARRVDLPTYPFQRKRYWLDAPEPAADAAGVGQVAADHPLLGAAVPVAGAGGVLLTGRLSLATHPWLADHRVGGTALFPGSGFVELAVRAGDEVGRGRVADLTIEAPLALPERGGVAIQVVVDADLRAVSVHSRPEDAPAGGGWTRHAHGTLADAGPEPAHEPAPWPPTGAEPVDLTDFYRPPADAGGLAYGPAFQGLRAAWRSEDEVFAEIALPEEAAAQAGRFGLHPAALDAALHATALLAEDPARVTLPFNWTRVDLHASGAAALRLRMTRIGDDEVALRLTDAAGRPVASVESLVLRPAAPGGFTGGAGHDSLFELLWTPAAPEGPARRAAVHRGPAGTTAAEVHAATASALAALTDWLAQDAGGEGPLAVVTRGAVSTAGEEVTDLAGAAVWGLVRSAQSEHPGRVVLVDLDPAESAEGQDTDGAAADAALDLALATGEPQIAVRSGTPLRPRLAPVTGDAGGTPATVFGDRPGTVLVTGGTGTLGARVARHLVAAHGVTDLLLTSRRGLQAAGAAELAADLTAAGARVEVVACDAADRDALAAALAGRTLAGVVHTAGVLDDGVIESMTPERLAAVLRPKVDAALHLHELTSDQDLGAFVLFSSAAGVTGGAGQANYAAANTFLDGLAAHRRARGLPAQSLAWGLWAEASGMTGALKGADLSAMERGGVLPMATEEGLALLDAAGALDRAFLAPARIDLTGQRRADVPYVLRDLVRGPARRAVDPAATAPEPAEGLRERLARLTPARREQALLAVVRAQAAATLGYADVEEVDAERSFRDMGFDSLAAVKFRNGLGETIGERLPATLVFDHPTAIVLTRHLLGELALDEPEPGPEPGPAAPPAGGTGEPGEAAATEDRTEEIRSMSLAELLRTAQRSGDPT</sequence>
<dbReference type="InterPro" id="IPR020807">
    <property type="entry name" value="PKS_DH"/>
</dbReference>
<feature type="domain" description="Carrier" evidence="10">
    <location>
        <begin position="6"/>
        <end position="91"/>
    </location>
</feature>
<dbReference type="SMART" id="SM00827">
    <property type="entry name" value="PKS_AT"/>
    <property type="match status" value="2"/>
</dbReference>
<dbReference type="InterPro" id="IPR016036">
    <property type="entry name" value="Malonyl_transacylase_ACP-bd"/>
</dbReference>
<evidence type="ECO:0000259" key="10">
    <source>
        <dbReference type="PROSITE" id="PS50075"/>
    </source>
</evidence>
<dbReference type="InterPro" id="IPR016035">
    <property type="entry name" value="Acyl_Trfase/lysoPLipase"/>
</dbReference>
<dbReference type="InterPro" id="IPR049552">
    <property type="entry name" value="PKS_DH_N"/>
</dbReference>
<evidence type="ECO:0000313" key="13">
    <source>
        <dbReference type="EMBL" id="ARQ70776.1"/>
    </source>
</evidence>
<dbReference type="Pfam" id="PF22953">
    <property type="entry name" value="SpnB_Rossmann"/>
    <property type="match status" value="2"/>
</dbReference>
<feature type="region of interest" description="C-terminal hotdog fold" evidence="8">
    <location>
        <begin position="2841"/>
        <end position="2979"/>
    </location>
</feature>
<gene>
    <name evidence="13" type="ORF">CAG99_19765</name>
</gene>
<dbReference type="InterPro" id="IPR006162">
    <property type="entry name" value="Ppantetheine_attach_site"/>
</dbReference>
<feature type="domain" description="Carrier" evidence="10">
    <location>
        <begin position="1716"/>
        <end position="1791"/>
    </location>
</feature>
<dbReference type="InterPro" id="IPR036291">
    <property type="entry name" value="NAD(P)-bd_dom_sf"/>
</dbReference>
<dbReference type="FunFam" id="3.40.366.10:FF:000002">
    <property type="entry name" value="Probable polyketide synthase 2"/>
    <property type="match status" value="2"/>
</dbReference>
<evidence type="ECO:0000256" key="6">
    <source>
        <dbReference type="ARBA" id="ARBA00023268"/>
    </source>
</evidence>
<dbReference type="Pfam" id="PF14765">
    <property type="entry name" value="PS-DH"/>
    <property type="match status" value="2"/>
</dbReference>
<dbReference type="InterPro" id="IPR049900">
    <property type="entry name" value="PKS_mFAS_DH"/>
</dbReference>
<keyword evidence="6" id="KW-0511">Multifunctional enzyme</keyword>